<gene>
    <name evidence="3" type="ORF">NDI54_19725</name>
</gene>
<name>A0AAE4F1U3_9EURY</name>
<comment type="similarity">
    <text evidence="1">Belongs to the short-chain dehydrogenases/reductases (SDR) family.</text>
</comment>
<evidence type="ECO:0000313" key="3">
    <source>
        <dbReference type="EMBL" id="MDS0223574.1"/>
    </source>
</evidence>
<feature type="region of interest" description="Disordered" evidence="2">
    <location>
        <begin position="43"/>
        <end position="68"/>
    </location>
</feature>
<dbReference type="EMBL" id="JAMQOM010000018">
    <property type="protein sequence ID" value="MDS0223574.1"/>
    <property type="molecule type" value="Genomic_DNA"/>
</dbReference>
<dbReference type="InterPro" id="IPR036291">
    <property type="entry name" value="NAD(P)-bd_dom_sf"/>
</dbReference>
<dbReference type="Pfam" id="PF13561">
    <property type="entry name" value="adh_short_C2"/>
    <property type="match status" value="1"/>
</dbReference>
<sequence>MGSVTYEYDDETVIVTGGSSGIGRAIALAFGAAGATVINADITPQPKDTDSTEPTHEAIKTDGGTGSYVETDVSSRTEIESVVEAAREFGGVDVMVNNAGWFTRGDLFSVDEETFDRIHSINTGGVFFGCQAAAADMRDRGEGGTIVNTASISSTHAQADQIPYDSTKGAIKMITQGAAIELAKEDIRVNAVAPGHIATEFGSGAEQKEDSVAAGDLVKPIPLDRPGYPSDIAPVVLFLASDQADYVTGETVYVDGGWQTF</sequence>
<evidence type="ECO:0000313" key="4">
    <source>
        <dbReference type="Proteomes" id="UP001253439"/>
    </source>
</evidence>
<accession>A0AAE4F1U3</accession>
<keyword evidence="4" id="KW-1185">Reference proteome</keyword>
<dbReference type="PANTHER" id="PTHR42760">
    <property type="entry name" value="SHORT-CHAIN DEHYDROGENASES/REDUCTASES FAMILY MEMBER"/>
    <property type="match status" value="1"/>
</dbReference>
<protein>
    <submittedName>
        <fullName evidence="3">SDR family oxidoreductase</fullName>
    </submittedName>
</protein>
<dbReference type="FunFam" id="3.40.50.720:FF:000084">
    <property type="entry name" value="Short-chain dehydrogenase reductase"/>
    <property type="match status" value="1"/>
</dbReference>
<dbReference type="Proteomes" id="UP001253439">
    <property type="component" value="Unassembled WGS sequence"/>
</dbReference>
<dbReference type="RefSeq" id="WP_310898104.1">
    <property type="nucleotide sequence ID" value="NZ_JAMQOM010000018.1"/>
</dbReference>
<dbReference type="PRINTS" id="PR00081">
    <property type="entry name" value="GDHRDH"/>
</dbReference>
<organism evidence="3 4">
    <name type="scientific">Haloarcula terrestris</name>
    <dbReference type="NCBI Taxonomy" id="2950533"/>
    <lineage>
        <taxon>Archaea</taxon>
        <taxon>Methanobacteriati</taxon>
        <taxon>Methanobacteriota</taxon>
        <taxon>Stenosarchaea group</taxon>
        <taxon>Halobacteria</taxon>
        <taxon>Halobacteriales</taxon>
        <taxon>Haloarculaceae</taxon>
        <taxon>Haloarcula</taxon>
    </lineage>
</organism>
<dbReference type="PRINTS" id="PR00080">
    <property type="entry name" value="SDRFAMILY"/>
</dbReference>
<dbReference type="GO" id="GO:0016616">
    <property type="term" value="F:oxidoreductase activity, acting on the CH-OH group of donors, NAD or NADP as acceptor"/>
    <property type="evidence" value="ECO:0007669"/>
    <property type="project" value="TreeGrafter"/>
</dbReference>
<proteinExistence type="inferred from homology"/>
<dbReference type="SUPFAM" id="SSF51735">
    <property type="entry name" value="NAD(P)-binding Rossmann-fold domains"/>
    <property type="match status" value="1"/>
</dbReference>
<evidence type="ECO:0000256" key="2">
    <source>
        <dbReference type="SAM" id="MobiDB-lite"/>
    </source>
</evidence>
<dbReference type="CDD" id="cd05233">
    <property type="entry name" value="SDR_c"/>
    <property type="match status" value="1"/>
</dbReference>
<comment type="caution">
    <text evidence="3">The sequence shown here is derived from an EMBL/GenBank/DDBJ whole genome shotgun (WGS) entry which is preliminary data.</text>
</comment>
<dbReference type="AlphaFoldDB" id="A0AAE4F1U3"/>
<reference evidence="3 4" key="1">
    <citation type="submission" date="2022-06" db="EMBL/GenBank/DDBJ databases">
        <title>Haloarcula sp. a new haloarchaeum isolate from saline soil.</title>
        <authorList>
            <person name="Strakova D."/>
            <person name="Galisteo C."/>
            <person name="Sanchez-Porro C."/>
            <person name="Ventosa A."/>
        </authorList>
    </citation>
    <scope>NUCLEOTIDE SEQUENCE [LARGE SCALE GENOMIC DNA]</scope>
    <source>
        <strain evidence="3 4">S1AR25-5A</strain>
    </source>
</reference>
<evidence type="ECO:0000256" key="1">
    <source>
        <dbReference type="ARBA" id="ARBA00006484"/>
    </source>
</evidence>
<feature type="compositionally biased region" description="Basic and acidic residues" evidence="2">
    <location>
        <begin position="47"/>
        <end position="60"/>
    </location>
</feature>
<dbReference type="Gene3D" id="3.40.50.720">
    <property type="entry name" value="NAD(P)-binding Rossmann-like Domain"/>
    <property type="match status" value="1"/>
</dbReference>
<dbReference type="NCBIfam" id="NF005559">
    <property type="entry name" value="PRK07231.1"/>
    <property type="match status" value="1"/>
</dbReference>
<dbReference type="InterPro" id="IPR002347">
    <property type="entry name" value="SDR_fam"/>
</dbReference>